<proteinExistence type="predicted"/>
<dbReference type="OrthoDB" id="9805740at2"/>
<keyword evidence="1" id="KW-0418">Kinase</keyword>
<evidence type="ECO:0000313" key="2">
    <source>
        <dbReference type="Proteomes" id="UP000247150"/>
    </source>
</evidence>
<gene>
    <name evidence="1" type="ORF">DFO73_11770</name>
</gene>
<dbReference type="GO" id="GO:0016301">
    <property type="term" value="F:kinase activity"/>
    <property type="evidence" value="ECO:0007669"/>
    <property type="project" value="UniProtKB-KW"/>
</dbReference>
<dbReference type="AlphaFoldDB" id="A0A2V2ZL26"/>
<name>A0A2V2ZL26_9BACI</name>
<sequence length="239" mass="25401">MRDVLIFPVSSEESIVIASDNSGAIGEKDQDAVKVSYETVAYYSFRVAVMECLSAGAEPFAVILQNFCGDGAWEGLVKGIKRGVGELGIGDLEISGSTESNFALQQSAVGLSVLGKKKGNGGTEKIAYNDQTVIAVIGSPLVGEEVIRRESEAAPLNLFQEVNSLGDVVTLPVGSKGILAELNGLFFSKVFSDMDLKTDLDIHKSAGPSTCFIAVFPQENAEEIRLLAGSYFYLLAEGF</sequence>
<protein>
    <submittedName>
        <fullName evidence="1">Alpha-ribazole kinase</fullName>
    </submittedName>
</protein>
<dbReference type="Proteomes" id="UP000247150">
    <property type="component" value="Unassembled WGS sequence"/>
</dbReference>
<accession>A0A2V2ZL26</accession>
<dbReference type="EMBL" id="QGTW01000017">
    <property type="protein sequence ID" value="PWW20067.1"/>
    <property type="molecule type" value="Genomic_DNA"/>
</dbReference>
<reference evidence="1 2" key="1">
    <citation type="submission" date="2018-05" db="EMBL/GenBank/DDBJ databases">
        <title>Freshwater and sediment microbial communities from various areas in North America, analyzing microbe dynamics in response to fracking.</title>
        <authorList>
            <person name="Lamendella R."/>
        </authorList>
    </citation>
    <scope>NUCLEOTIDE SEQUENCE [LARGE SCALE GENOMIC DNA]</scope>
    <source>
        <strain evidence="1 2">15_TX</strain>
    </source>
</reference>
<keyword evidence="1" id="KW-0808">Transferase</keyword>
<organism evidence="1 2">
    <name type="scientific">Cytobacillus oceanisediminis</name>
    <dbReference type="NCBI Taxonomy" id="665099"/>
    <lineage>
        <taxon>Bacteria</taxon>
        <taxon>Bacillati</taxon>
        <taxon>Bacillota</taxon>
        <taxon>Bacilli</taxon>
        <taxon>Bacillales</taxon>
        <taxon>Bacillaceae</taxon>
        <taxon>Cytobacillus</taxon>
    </lineage>
</organism>
<evidence type="ECO:0000313" key="1">
    <source>
        <dbReference type="EMBL" id="PWW20067.1"/>
    </source>
</evidence>
<dbReference type="RefSeq" id="WP_110067256.1">
    <property type="nucleotide sequence ID" value="NZ_QGTW01000017.1"/>
</dbReference>
<comment type="caution">
    <text evidence="1">The sequence shown here is derived from an EMBL/GenBank/DDBJ whole genome shotgun (WGS) entry which is preliminary data.</text>
</comment>